<dbReference type="Pfam" id="PF10067">
    <property type="entry name" value="DUF2306"/>
    <property type="match status" value="1"/>
</dbReference>
<evidence type="ECO:0000256" key="1">
    <source>
        <dbReference type="SAM" id="Phobius"/>
    </source>
</evidence>
<protein>
    <recommendedName>
        <fullName evidence="4">DUF2306 domain-containing protein</fullName>
    </recommendedName>
</protein>
<reference evidence="2 3" key="1">
    <citation type="submission" date="2017-03" db="EMBL/GenBank/DDBJ databases">
        <title>Isolation of Levoglucosan Utilizing Bacteria.</title>
        <authorList>
            <person name="Arya A.S."/>
        </authorList>
    </citation>
    <scope>NUCLEOTIDE SEQUENCE [LARGE SCALE GENOMIC DNA]</scope>
    <source>
        <strain evidence="2 3">MEC069</strain>
    </source>
</reference>
<keyword evidence="1" id="KW-0812">Transmembrane</keyword>
<dbReference type="Proteomes" id="UP000298246">
    <property type="component" value="Unassembled WGS sequence"/>
</dbReference>
<feature type="transmembrane region" description="Helical" evidence="1">
    <location>
        <begin position="191"/>
        <end position="209"/>
    </location>
</feature>
<feature type="transmembrane region" description="Helical" evidence="1">
    <location>
        <begin position="111"/>
        <end position="129"/>
    </location>
</feature>
<dbReference type="InterPro" id="IPR018750">
    <property type="entry name" value="DUF2306_membrane"/>
</dbReference>
<feature type="transmembrane region" description="Helical" evidence="1">
    <location>
        <begin position="149"/>
        <end position="171"/>
    </location>
</feature>
<organism evidence="2 3">
    <name type="scientific">Paenibacillus athensensis</name>
    <dbReference type="NCBI Taxonomy" id="1967502"/>
    <lineage>
        <taxon>Bacteria</taxon>
        <taxon>Bacillati</taxon>
        <taxon>Bacillota</taxon>
        <taxon>Bacilli</taxon>
        <taxon>Bacillales</taxon>
        <taxon>Paenibacillaceae</taxon>
        <taxon>Paenibacillus</taxon>
    </lineage>
</organism>
<accession>A0A4Y8PTD2</accession>
<sequence length="215" mass="23999">MEITKLTKREWLLPLISLAVIVPFMAPYFTLDPARSRIEVGPDGLQFPVLVAHIATAFVALVLGFIQLLEPLRRSRPGLHRRLGRGYAMCVLLSGLLALIVTAYITDFGKAVSFITLSLLWLFTTLLGVRAARRRQWEAHRRWMYRSFAFTLVAVSGRLLVPLLLLLLYAALHGFALPGGREAMVEAVLNVNIWAGLVLNLIVTEWLVLGRSRGA</sequence>
<feature type="transmembrane region" description="Helical" evidence="1">
    <location>
        <begin position="12"/>
        <end position="30"/>
    </location>
</feature>
<keyword evidence="1" id="KW-1133">Transmembrane helix</keyword>
<gene>
    <name evidence="2" type="ORF">B5M42_23485</name>
</gene>
<evidence type="ECO:0008006" key="4">
    <source>
        <dbReference type="Google" id="ProtNLM"/>
    </source>
</evidence>
<keyword evidence="1" id="KW-0472">Membrane</keyword>
<dbReference type="AlphaFoldDB" id="A0A4Y8PTD2"/>
<proteinExistence type="predicted"/>
<evidence type="ECO:0000313" key="3">
    <source>
        <dbReference type="Proteomes" id="UP000298246"/>
    </source>
</evidence>
<feature type="transmembrane region" description="Helical" evidence="1">
    <location>
        <begin position="45"/>
        <end position="66"/>
    </location>
</feature>
<feature type="transmembrane region" description="Helical" evidence="1">
    <location>
        <begin position="87"/>
        <end position="105"/>
    </location>
</feature>
<evidence type="ECO:0000313" key="2">
    <source>
        <dbReference type="EMBL" id="TFE83212.1"/>
    </source>
</evidence>
<dbReference type="EMBL" id="MYFO01000054">
    <property type="protein sequence ID" value="TFE83212.1"/>
    <property type="molecule type" value="Genomic_DNA"/>
</dbReference>
<keyword evidence="3" id="KW-1185">Reference proteome</keyword>
<dbReference type="OrthoDB" id="195502at2"/>
<name>A0A4Y8PTD2_9BACL</name>
<comment type="caution">
    <text evidence="2">The sequence shown here is derived from an EMBL/GenBank/DDBJ whole genome shotgun (WGS) entry which is preliminary data.</text>
</comment>
<dbReference type="RefSeq" id="WP_134757365.1">
    <property type="nucleotide sequence ID" value="NZ_MYFO02000001.1"/>
</dbReference>